<evidence type="ECO:0000259" key="6">
    <source>
        <dbReference type="Pfam" id="PF01379"/>
    </source>
</evidence>
<dbReference type="EMBL" id="JH818391">
    <property type="protein sequence ID" value="EKC28554.1"/>
    <property type="molecule type" value="Genomic_DNA"/>
</dbReference>
<reference evidence="8" key="1">
    <citation type="journal article" date="2012" name="Nature">
        <title>The oyster genome reveals stress adaptation and complexity of shell formation.</title>
        <authorList>
            <person name="Zhang G."/>
            <person name="Fang X."/>
            <person name="Guo X."/>
            <person name="Li L."/>
            <person name="Luo R."/>
            <person name="Xu F."/>
            <person name="Yang P."/>
            <person name="Zhang L."/>
            <person name="Wang X."/>
            <person name="Qi H."/>
            <person name="Xiong Z."/>
            <person name="Que H."/>
            <person name="Xie Y."/>
            <person name="Holland P.W."/>
            <person name="Paps J."/>
            <person name="Zhu Y."/>
            <person name="Wu F."/>
            <person name="Chen Y."/>
            <person name="Wang J."/>
            <person name="Peng C."/>
            <person name="Meng J."/>
            <person name="Yang L."/>
            <person name="Liu J."/>
            <person name="Wen B."/>
            <person name="Zhang N."/>
            <person name="Huang Z."/>
            <person name="Zhu Q."/>
            <person name="Feng Y."/>
            <person name="Mount A."/>
            <person name="Hedgecock D."/>
            <person name="Xu Z."/>
            <person name="Liu Y."/>
            <person name="Domazet-Loso T."/>
            <person name="Du Y."/>
            <person name="Sun X."/>
            <person name="Zhang S."/>
            <person name="Liu B."/>
            <person name="Cheng P."/>
            <person name="Jiang X."/>
            <person name="Li J."/>
            <person name="Fan D."/>
            <person name="Wang W."/>
            <person name="Fu W."/>
            <person name="Wang T."/>
            <person name="Wang B."/>
            <person name="Zhang J."/>
            <person name="Peng Z."/>
            <person name="Li Y."/>
            <person name="Li N."/>
            <person name="Wang J."/>
            <person name="Chen M."/>
            <person name="He Y."/>
            <person name="Tan F."/>
            <person name="Song X."/>
            <person name="Zheng Q."/>
            <person name="Huang R."/>
            <person name="Yang H."/>
            <person name="Du X."/>
            <person name="Chen L."/>
            <person name="Yang M."/>
            <person name="Gaffney P.M."/>
            <person name="Wang S."/>
            <person name="Luo L."/>
            <person name="She Z."/>
            <person name="Ming Y."/>
            <person name="Huang W."/>
            <person name="Zhang S."/>
            <person name="Huang B."/>
            <person name="Zhang Y."/>
            <person name="Qu T."/>
            <person name="Ni P."/>
            <person name="Miao G."/>
            <person name="Wang J."/>
            <person name="Wang Q."/>
            <person name="Steinberg C.E."/>
            <person name="Wang H."/>
            <person name="Li N."/>
            <person name="Qian L."/>
            <person name="Zhang G."/>
            <person name="Li Y."/>
            <person name="Yang H."/>
            <person name="Liu X."/>
            <person name="Wang J."/>
            <person name="Yin Y."/>
            <person name="Wang J."/>
        </authorList>
    </citation>
    <scope>NUCLEOTIDE SEQUENCE [LARGE SCALE GENOMIC DNA]</scope>
    <source>
        <strain evidence="8">05x7-T-G4-1.051#20</strain>
    </source>
</reference>
<dbReference type="InterPro" id="IPR022417">
    <property type="entry name" value="Porphobilin_deaminase_N"/>
</dbReference>
<dbReference type="AlphaFoldDB" id="K1QBP9"/>
<keyword evidence="4" id="KW-0808">Transferase</keyword>
<dbReference type="EC" id="2.5.1.61" evidence="3"/>
<dbReference type="InterPro" id="IPR000860">
    <property type="entry name" value="HemC"/>
</dbReference>
<organism evidence="8">
    <name type="scientific">Magallana gigas</name>
    <name type="common">Pacific oyster</name>
    <name type="synonym">Crassostrea gigas</name>
    <dbReference type="NCBI Taxonomy" id="29159"/>
    <lineage>
        <taxon>Eukaryota</taxon>
        <taxon>Metazoa</taxon>
        <taxon>Spiralia</taxon>
        <taxon>Lophotrochozoa</taxon>
        <taxon>Mollusca</taxon>
        <taxon>Bivalvia</taxon>
        <taxon>Autobranchia</taxon>
        <taxon>Pteriomorphia</taxon>
        <taxon>Ostreida</taxon>
        <taxon>Ostreoidea</taxon>
        <taxon>Ostreidae</taxon>
        <taxon>Magallana</taxon>
    </lineage>
</organism>
<sequence length="286" mass="31943">MVQAHLVGQFLKEKYPLLEIVFVPISTLGDRVKHGAWDDEARGVFVKELEQALLDHQADIAVHSLKDVPFQLPKGLHLCSFLEREQPGDVVLTKSGDGLKKLPKGAIVGTSSMRRSVFLKKKYPHLLFRSIRGSVETRIKKMEVEKFDAIILAKAALLRLKLNLQGEDLSFDALPPAPSQGIIAIENRCTDRKINALLRSINDRTSHFCARAERKAMHLLGAGCRKPFSAHATLDGEVMRLNLAIADRSLTKIKKSTAYGEKVCQLSDCDKLASMAVKKLRKTFFF</sequence>
<dbReference type="FunFam" id="3.40.190.10:FF:000005">
    <property type="entry name" value="Porphobilinogen deaminase"/>
    <property type="match status" value="1"/>
</dbReference>
<dbReference type="Gene3D" id="3.30.160.40">
    <property type="entry name" value="Porphobilinogen deaminase, C-terminal domain"/>
    <property type="match status" value="1"/>
</dbReference>
<dbReference type="InterPro" id="IPR036803">
    <property type="entry name" value="Porphobilinogen_deaminase_C_sf"/>
</dbReference>
<feature type="domain" description="Porphobilinogen deaminase C-terminal" evidence="7">
    <location>
        <begin position="208"/>
        <end position="277"/>
    </location>
</feature>
<accession>K1QBP9</accession>
<evidence type="ECO:0000259" key="7">
    <source>
        <dbReference type="Pfam" id="PF03900"/>
    </source>
</evidence>
<keyword evidence="5" id="KW-0627">Porphyrin biosynthesis</keyword>
<comment type="similarity">
    <text evidence="2">Belongs to the HMBS family.</text>
</comment>
<name>K1QBP9_MAGGI</name>
<evidence type="ECO:0000256" key="4">
    <source>
        <dbReference type="ARBA" id="ARBA00022679"/>
    </source>
</evidence>
<dbReference type="InterPro" id="IPR022418">
    <property type="entry name" value="Porphobilinogen_deaminase_C"/>
</dbReference>
<feature type="domain" description="Porphobilinogen deaminase N-terminal" evidence="6">
    <location>
        <begin position="1"/>
        <end position="195"/>
    </location>
</feature>
<evidence type="ECO:0000313" key="8">
    <source>
        <dbReference type="EMBL" id="EKC28554.1"/>
    </source>
</evidence>
<proteinExistence type="inferred from homology"/>
<comment type="cofactor">
    <cofactor evidence="1">
        <name>dipyrromethane</name>
        <dbReference type="ChEBI" id="CHEBI:60342"/>
    </cofactor>
</comment>
<evidence type="ECO:0000256" key="2">
    <source>
        <dbReference type="ARBA" id="ARBA00005638"/>
    </source>
</evidence>
<dbReference type="SUPFAM" id="SSF54782">
    <property type="entry name" value="Porphobilinogen deaminase (hydroxymethylbilane synthase), C-terminal domain"/>
    <property type="match status" value="1"/>
</dbReference>
<gene>
    <name evidence="8" type="ORF">CGI_10002201</name>
</gene>
<dbReference type="PIRSF" id="PIRSF001438">
    <property type="entry name" value="4pyrrol_synth_OHMeBilane_synth"/>
    <property type="match status" value="1"/>
</dbReference>
<protein>
    <recommendedName>
        <fullName evidence="3">hydroxymethylbilane synthase</fullName>
        <ecNumber evidence="3">2.5.1.61</ecNumber>
    </recommendedName>
</protein>
<dbReference type="GO" id="GO:0006783">
    <property type="term" value="P:heme biosynthetic process"/>
    <property type="evidence" value="ECO:0007669"/>
    <property type="project" value="TreeGrafter"/>
</dbReference>
<dbReference type="PANTHER" id="PTHR11557:SF0">
    <property type="entry name" value="PORPHOBILINOGEN DEAMINASE"/>
    <property type="match status" value="1"/>
</dbReference>
<evidence type="ECO:0000256" key="5">
    <source>
        <dbReference type="ARBA" id="ARBA00023244"/>
    </source>
</evidence>
<evidence type="ECO:0000256" key="3">
    <source>
        <dbReference type="ARBA" id="ARBA00012655"/>
    </source>
</evidence>
<dbReference type="PRINTS" id="PR00151">
    <property type="entry name" value="PORPHBDMNASE"/>
</dbReference>
<evidence type="ECO:0000256" key="1">
    <source>
        <dbReference type="ARBA" id="ARBA00001916"/>
    </source>
</evidence>
<dbReference type="NCBIfam" id="TIGR00212">
    <property type="entry name" value="hemC"/>
    <property type="match status" value="1"/>
</dbReference>
<dbReference type="Pfam" id="PF03900">
    <property type="entry name" value="Porphobil_deamC"/>
    <property type="match status" value="1"/>
</dbReference>
<dbReference type="InParanoid" id="K1QBP9"/>
<dbReference type="SUPFAM" id="SSF53850">
    <property type="entry name" value="Periplasmic binding protein-like II"/>
    <property type="match status" value="1"/>
</dbReference>
<dbReference type="HOGENOM" id="CLU_019704_1_0_1"/>
<dbReference type="GO" id="GO:0005737">
    <property type="term" value="C:cytoplasm"/>
    <property type="evidence" value="ECO:0007669"/>
    <property type="project" value="TreeGrafter"/>
</dbReference>
<dbReference type="Pfam" id="PF01379">
    <property type="entry name" value="Porphobil_deam"/>
    <property type="match status" value="1"/>
</dbReference>
<dbReference type="Gene3D" id="3.40.190.10">
    <property type="entry name" value="Periplasmic binding protein-like II"/>
    <property type="match status" value="2"/>
</dbReference>
<dbReference type="PANTHER" id="PTHR11557">
    <property type="entry name" value="PORPHOBILINOGEN DEAMINASE"/>
    <property type="match status" value="1"/>
</dbReference>
<dbReference type="GO" id="GO:0004418">
    <property type="term" value="F:hydroxymethylbilane synthase activity"/>
    <property type="evidence" value="ECO:0007669"/>
    <property type="project" value="UniProtKB-EC"/>
</dbReference>